<evidence type="ECO:0000313" key="3">
    <source>
        <dbReference type="EMBL" id="CCH30762.1"/>
    </source>
</evidence>
<name>K0JZN5_SACES</name>
<keyword evidence="2" id="KW-0732">Signal</keyword>
<evidence type="ECO:0000256" key="2">
    <source>
        <dbReference type="SAM" id="SignalP"/>
    </source>
</evidence>
<dbReference type="KEGG" id="sesp:BN6_34640"/>
<dbReference type="HOGENOM" id="CLU_1502431_0_0_11"/>
<dbReference type="PROSITE" id="PS51318">
    <property type="entry name" value="TAT"/>
    <property type="match status" value="1"/>
</dbReference>
<dbReference type="BioCyc" id="SESP1179773:BN6_RS16780-MONOMER"/>
<feature type="region of interest" description="Disordered" evidence="1">
    <location>
        <begin position="157"/>
        <end position="179"/>
    </location>
</feature>
<gene>
    <name evidence="3" type="ordered locus">BN6_34640</name>
</gene>
<dbReference type="RefSeq" id="WP_015100874.1">
    <property type="nucleotide sequence ID" value="NC_019673.1"/>
</dbReference>
<dbReference type="STRING" id="1179773.BN6_34640"/>
<dbReference type="InterPro" id="IPR006311">
    <property type="entry name" value="TAT_signal"/>
</dbReference>
<keyword evidence="4" id="KW-1185">Reference proteome</keyword>
<organism evidence="3 4">
    <name type="scientific">Saccharothrix espanaensis (strain ATCC 51144 / DSM 44229 / JCM 9112 / NBRC 15066 / NRRL 15764)</name>
    <dbReference type="NCBI Taxonomy" id="1179773"/>
    <lineage>
        <taxon>Bacteria</taxon>
        <taxon>Bacillati</taxon>
        <taxon>Actinomycetota</taxon>
        <taxon>Actinomycetes</taxon>
        <taxon>Pseudonocardiales</taxon>
        <taxon>Pseudonocardiaceae</taxon>
        <taxon>Saccharothrix</taxon>
    </lineage>
</organism>
<feature type="compositionally biased region" description="Low complexity" evidence="1">
    <location>
        <begin position="162"/>
        <end position="172"/>
    </location>
</feature>
<dbReference type="EMBL" id="HE804045">
    <property type="protein sequence ID" value="CCH30762.1"/>
    <property type="molecule type" value="Genomic_DNA"/>
</dbReference>
<evidence type="ECO:0000313" key="4">
    <source>
        <dbReference type="Proteomes" id="UP000006281"/>
    </source>
</evidence>
<dbReference type="AlphaFoldDB" id="K0JZN5"/>
<dbReference type="Proteomes" id="UP000006281">
    <property type="component" value="Chromosome"/>
</dbReference>
<feature type="chain" id="PRO_5039660022" evidence="2">
    <location>
        <begin position="22"/>
        <end position="179"/>
    </location>
</feature>
<sequence length="179" mass="17874">MAVRTRLVVAVALAGAAVATAALLLPPADAEPLAYPGSDPGVPFDGAQRLALVTLPARVRGDARYHVGPDGSVALDFTASGAVVTSFLASLGVDAATPPVVWAGGAAPITPPAGSGARWAFAAGARVESWLVVVGSGSRHVTVVVDRSTDRVHLVSSPAGHAKAATRPVAAARPRHSGE</sequence>
<proteinExistence type="predicted"/>
<accession>K0JZN5</accession>
<feature type="signal peptide" evidence="2">
    <location>
        <begin position="1"/>
        <end position="21"/>
    </location>
</feature>
<reference evidence="3 4" key="1">
    <citation type="journal article" date="2012" name="BMC Genomics">
        <title>Complete genome sequence of Saccharothrix espanaensis DSM 44229T and comparison to the other completely sequenced Pseudonocardiaceae.</title>
        <authorList>
            <person name="Strobel T."/>
            <person name="Al-Dilaimi A."/>
            <person name="Blom J."/>
            <person name="Gessner A."/>
            <person name="Kalinowski J."/>
            <person name="Luzhetska M."/>
            <person name="Puhler A."/>
            <person name="Szczepanowski R."/>
            <person name="Bechthold A."/>
            <person name="Ruckert C."/>
        </authorList>
    </citation>
    <scope>NUCLEOTIDE SEQUENCE [LARGE SCALE GENOMIC DNA]</scope>
    <source>
        <strain evidence="4">ATCC 51144 / DSM 44229 / JCM 9112 / NBRC 15066 / NRRL 15764</strain>
    </source>
</reference>
<protein>
    <submittedName>
        <fullName evidence="3">Putative secreted protein</fullName>
    </submittedName>
</protein>
<evidence type="ECO:0000256" key="1">
    <source>
        <dbReference type="SAM" id="MobiDB-lite"/>
    </source>
</evidence>